<dbReference type="AlphaFoldDB" id="A0A4Q9KJD1"/>
<evidence type="ECO:0000256" key="8">
    <source>
        <dbReference type="ARBA" id="ARBA00023004"/>
    </source>
</evidence>
<comment type="cofactor">
    <cofactor evidence="1">
        <name>FAD</name>
        <dbReference type="ChEBI" id="CHEBI:57692"/>
    </cofactor>
</comment>
<dbReference type="InterPro" id="IPR017896">
    <property type="entry name" value="4Fe4S_Fe-S-bd"/>
</dbReference>
<dbReference type="Gene3D" id="3.30.465.10">
    <property type="match status" value="1"/>
</dbReference>
<evidence type="ECO:0000256" key="1">
    <source>
        <dbReference type="ARBA" id="ARBA00001974"/>
    </source>
</evidence>
<dbReference type="Gene3D" id="3.30.70.2740">
    <property type="match status" value="1"/>
</dbReference>
<keyword evidence="8" id="KW-0408">Iron</keyword>
<keyword evidence="3" id="KW-0285">Flavoprotein</keyword>
<dbReference type="RefSeq" id="WP_131172435.1">
    <property type="nucleotide sequence ID" value="NZ_FXTL01000012.1"/>
</dbReference>
<protein>
    <recommendedName>
        <fullName evidence="10">D-lactate dehydrogenase (cytochrome)</fullName>
        <ecNumber evidence="10">1.1.2.4</ecNumber>
    </recommendedName>
</protein>
<dbReference type="Pfam" id="PF13183">
    <property type="entry name" value="Fer4_8"/>
    <property type="match status" value="1"/>
</dbReference>
<keyword evidence="9" id="KW-0411">Iron-sulfur</keyword>
<dbReference type="InterPro" id="IPR016169">
    <property type="entry name" value="FAD-bd_PCMH_sub2"/>
</dbReference>
<dbReference type="InterPro" id="IPR016167">
    <property type="entry name" value="FAD-bd_PCMH_sub1"/>
</dbReference>
<dbReference type="PANTHER" id="PTHR11748:SF111">
    <property type="entry name" value="D-LACTATE DEHYDROGENASE, MITOCHONDRIAL-RELATED"/>
    <property type="match status" value="1"/>
</dbReference>
<dbReference type="PROSITE" id="PS00198">
    <property type="entry name" value="4FE4S_FER_1"/>
    <property type="match status" value="1"/>
</dbReference>
<evidence type="ECO:0000256" key="5">
    <source>
        <dbReference type="ARBA" id="ARBA00022827"/>
    </source>
</evidence>
<dbReference type="OrthoDB" id="9770306at2"/>
<evidence type="ECO:0000256" key="9">
    <source>
        <dbReference type="ARBA" id="ARBA00023014"/>
    </source>
</evidence>
<dbReference type="GO" id="GO:0051536">
    <property type="term" value="F:iron-sulfur cluster binding"/>
    <property type="evidence" value="ECO:0007669"/>
    <property type="project" value="UniProtKB-KW"/>
</dbReference>
<accession>A0A4Q9KJD1</accession>
<comment type="similarity">
    <text evidence="2">Belongs to the FAD-binding oxidoreductase/transferase type 4 family.</text>
</comment>
<evidence type="ECO:0000256" key="4">
    <source>
        <dbReference type="ARBA" id="ARBA00022723"/>
    </source>
</evidence>
<keyword evidence="6" id="KW-0809">Transit peptide</keyword>
<dbReference type="Proteomes" id="UP000291933">
    <property type="component" value="Unassembled WGS sequence"/>
</dbReference>
<evidence type="ECO:0000256" key="10">
    <source>
        <dbReference type="ARBA" id="ARBA00038897"/>
    </source>
</evidence>
<reference evidence="13 14" key="1">
    <citation type="submission" date="2019-01" db="EMBL/GenBank/DDBJ databases">
        <title>Lactibacter flavus gen. nov., sp. nov., a novel bacterium of the family Propionibacteriaceae isolated from raw milk and dairy products.</title>
        <authorList>
            <person name="Huptas C."/>
            <person name="Wenning M."/>
            <person name="Breitenwieser F."/>
            <person name="Doll E."/>
            <person name="Von Neubeck M."/>
            <person name="Busse H.-J."/>
            <person name="Scherer S."/>
        </authorList>
    </citation>
    <scope>NUCLEOTIDE SEQUENCE [LARGE SCALE GENOMIC DNA]</scope>
    <source>
        <strain evidence="13 14">DSM 22130</strain>
    </source>
</reference>
<dbReference type="PROSITE" id="PS51387">
    <property type="entry name" value="FAD_PCMH"/>
    <property type="match status" value="1"/>
</dbReference>
<keyword evidence="4" id="KW-0479">Metal-binding</keyword>
<dbReference type="InterPro" id="IPR016166">
    <property type="entry name" value="FAD-bd_PCMH"/>
</dbReference>
<dbReference type="Gene3D" id="1.10.1060.10">
    <property type="entry name" value="Alpha-helical ferredoxin"/>
    <property type="match status" value="1"/>
</dbReference>
<gene>
    <name evidence="13" type="ORF">ET996_10105</name>
</gene>
<dbReference type="GO" id="GO:0071949">
    <property type="term" value="F:FAD binding"/>
    <property type="evidence" value="ECO:0007669"/>
    <property type="project" value="InterPro"/>
</dbReference>
<dbReference type="InterPro" id="IPR016164">
    <property type="entry name" value="FAD-linked_Oxase-like_C"/>
</dbReference>
<dbReference type="GO" id="GO:1903457">
    <property type="term" value="P:lactate catabolic process"/>
    <property type="evidence" value="ECO:0007669"/>
    <property type="project" value="TreeGrafter"/>
</dbReference>
<dbReference type="Pfam" id="PF02913">
    <property type="entry name" value="FAD-oxidase_C"/>
    <property type="match status" value="1"/>
</dbReference>
<evidence type="ECO:0000259" key="11">
    <source>
        <dbReference type="PROSITE" id="PS51379"/>
    </source>
</evidence>
<evidence type="ECO:0000256" key="7">
    <source>
        <dbReference type="ARBA" id="ARBA00023002"/>
    </source>
</evidence>
<organism evidence="13 14">
    <name type="scientific">Propioniciclava tarda</name>
    <dbReference type="NCBI Taxonomy" id="433330"/>
    <lineage>
        <taxon>Bacteria</taxon>
        <taxon>Bacillati</taxon>
        <taxon>Actinomycetota</taxon>
        <taxon>Actinomycetes</taxon>
        <taxon>Propionibacteriales</taxon>
        <taxon>Propionibacteriaceae</taxon>
        <taxon>Propioniciclava</taxon>
    </lineage>
</organism>
<comment type="caution">
    <text evidence="13">The sequence shown here is derived from an EMBL/GenBank/DDBJ whole genome shotgun (WGS) entry which is preliminary data.</text>
</comment>
<dbReference type="PROSITE" id="PS51379">
    <property type="entry name" value="4FE4S_FER_2"/>
    <property type="match status" value="1"/>
</dbReference>
<dbReference type="Gene3D" id="3.30.43.10">
    <property type="entry name" value="Uridine Diphospho-n-acetylenolpyruvylglucosamine Reductase, domain 2"/>
    <property type="match status" value="1"/>
</dbReference>
<evidence type="ECO:0000256" key="6">
    <source>
        <dbReference type="ARBA" id="ARBA00022946"/>
    </source>
</evidence>
<dbReference type="InterPro" id="IPR004113">
    <property type="entry name" value="FAD-bd_oxidored_4_C"/>
</dbReference>
<evidence type="ECO:0000313" key="13">
    <source>
        <dbReference type="EMBL" id="TBT94537.1"/>
    </source>
</evidence>
<dbReference type="EMBL" id="SDMR01000012">
    <property type="protein sequence ID" value="TBT94537.1"/>
    <property type="molecule type" value="Genomic_DNA"/>
</dbReference>
<dbReference type="SUPFAM" id="SSF46548">
    <property type="entry name" value="alpha-helical ferredoxin"/>
    <property type="match status" value="1"/>
</dbReference>
<dbReference type="Gene3D" id="1.10.45.10">
    <property type="entry name" value="Vanillyl-alcohol Oxidase, Chain A, domain 4"/>
    <property type="match status" value="1"/>
</dbReference>
<keyword evidence="5" id="KW-0274">FAD</keyword>
<evidence type="ECO:0000256" key="2">
    <source>
        <dbReference type="ARBA" id="ARBA00008000"/>
    </source>
</evidence>
<proteinExistence type="inferred from homology"/>
<name>A0A4Q9KJD1_PROTD</name>
<evidence type="ECO:0000259" key="12">
    <source>
        <dbReference type="PROSITE" id="PS51387"/>
    </source>
</evidence>
<dbReference type="InterPro" id="IPR006094">
    <property type="entry name" value="Oxid_FAD_bind_N"/>
</dbReference>
<dbReference type="SUPFAM" id="SSF56176">
    <property type="entry name" value="FAD-binding/transporter-associated domain-like"/>
    <property type="match status" value="1"/>
</dbReference>
<dbReference type="EC" id="1.1.2.4" evidence="10"/>
<evidence type="ECO:0000313" key="14">
    <source>
        <dbReference type="Proteomes" id="UP000291933"/>
    </source>
</evidence>
<evidence type="ECO:0000256" key="3">
    <source>
        <dbReference type="ARBA" id="ARBA00022630"/>
    </source>
</evidence>
<feature type="domain" description="4Fe-4S ferredoxin-type" evidence="11">
    <location>
        <begin position="531"/>
        <end position="563"/>
    </location>
</feature>
<sequence length="947" mass="100688">MCNDTLVSDLRLSLGQDQIKDRPLDLARMAHDASHYLLQPSVVVVARDGFDVAEAVRIASRHRAPVTFRSGGTSLSGQAQTDGVLIDTRKGFRGVEVMDAGARVRCEPGATVRSVNVALAPYGRALGPDPASEVACTIGGVVANNSSGMACGTTRNTYRTLAGIEVVLLSGTRIDTAAPDADVHLRHSEPALFEGLLRLRDRVRGNPDSMRIIAHQFSMKNTMGYGINAFVDFDSPADILAHLMVGSEGTLGFILAATFDTIPAYKQLATSLLVFDRIDGATAALPALVEAGAATAELMDAASLRVAQNLATVVPALVGLNVEAHTALLVEAQCETPGELADRVAALSGVVGTLGGLVPLAKPYVFSTDPQERAQAWVVRKGLYTAVAGARPSGSTALLEDVVVPMPALTETVGEIQRLCGRYAYDDAVIFGHAKDANLHFMINPDLRDPAQLDAYARFSDELVDLILAADGSLKAEHGTGRIMAPFVERQYGTELYGVMRDVKALFDPEGVLNPGVIITSDAQLHLRDLKVPEVVDPAVDRCVECGYCEPVCPSRDLTTTPRQRIALMRELKASDADRRAAIEADFTYDAVQTCAADSLCLLNCPVSIDTGKVMKGFRAEAQSPVAQKVALQLAENWGSVVRGLRLGMEVASVVPSPVLSVVTDVGRRVVSTDLLYRVGDDLPGPGVSRKTRHRRAPGEVVLFASCLNEIFGSATATRKDKHQGAPFAFLALCDRAGVKAQIPEGIEGLCCGTVWRSKGLTDGLGTMAERTASVLLTATRDGEVPVVTDASSCTHGLHELASDLVKAGKPDLAERFARIEIIDSVAYAAQHLLPHLRVTRKLGSAVLHPTCSDRHAGDLPHLLACAQACADTVIVPDAAGCCAFAGDRGMLHPELTASATRAEASEVRKATYDAYLSSNRTCELGMTRATGQTYRHVLELLAELTA</sequence>
<dbReference type="InterPro" id="IPR036318">
    <property type="entry name" value="FAD-bd_PCMH-like_sf"/>
</dbReference>
<dbReference type="InterPro" id="IPR009051">
    <property type="entry name" value="Helical_ferredxn"/>
</dbReference>
<dbReference type="GO" id="GO:0008720">
    <property type="term" value="F:D-lactate dehydrogenase (NAD+) activity"/>
    <property type="evidence" value="ECO:0007669"/>
    <property type="project" value="TreeGrafter"/>
</dbReference>
<dbReference type="GO" id="GO:0004458">
    <property type="term" value="F:D-lactate dehydrogenase (cytochrome) activity"/>
    <property type="evidence" value="ECO:0007669"/>
    <property type="project" value="UniProtKB-EC"/>
</dbReference>
<dbReference type="GO" id="GO:0046872">
    <property type="term" value="F:metal ion binding"/>
    <property type="evidence" value="ECO:0007669"/>
    <property type="project" value="UniProtKB-KW"/>
</dbReference>
<dbReference type="SUPFAM" id="SSF55103">
    <property type="entry name" value="FAD-linked oxidases, C-terminal domain"/>
    <property type="match status" value="1"/>
</dbReference>
<dbReference type="InterPro" id="IPR017900">
    <property type="entry name" value="4Fe4S_Fe_S_CS"/>
</dbReference>
<keyword evidence="7" id="KW-0560">Oxidoreductase</keyword>
<dbReference type="PANTHER" id="PTHR11748">
    <property type="entry name" value="D-LACTATE DEHYDROGENASE"/>
    <property type="match status" value="1"/>
</dbReference>
<keyword evidence="14" id="KW-1185">Reference proteome</keyword>
<dbReference type="InterPro" id="IPR016171">
    <property type="entry name" value="Vanillyl_alc_oxidase_C-sub2"/>
</dbReference>
<feature type="domain" description="FAD-binding PCMH-type" evidence="12">
    <location>
        <begin position="36"/>
        <end position="264"/>
    </location>
</feature>
<dbReference type="Pfam" id="PF01565">
    <property type="entry name" value="FAD_binding_4"/>
    <property type="match status" value="1"/>
</dbReference>